<keyword evidence="2" id="KW-1185">Reference proteome</keyword>
<name>A0ABV9SRZ1_9ACTN</name>
<evidence type="ECO:0000313" key="1">
    <source>
        <dbReference type="EMBL" id="MFC4869067.1"/>
    </source>
</evidence>
<sequence length="64" mass="7420">MTRLAPPPAYYYRPRHARASYVRPYVLVHERRMREREAAERARREERRRASAVALAGAGGVVLV</sequence>
<dbReference type="RefSeq" id="WP_344141303.1">
    <property type="nucleotide sequence ID" value="NZ_BAAAQI010000002.1"/>
</dbReference>
<dbReference type="Proteomes" id="UP001595858">
    <property type="component" value="Unassembled WGS sequence"/>
</dbReference>
<evidence type="ECO:0000313" key="2">
    <source>
        <dbReference type="Proteomes" id="UP001595858"/>
    </source>
</evidence>
<gene>
    <name evidence="1" type="ORF">ACFPCZ_20735</name>
</gene>
<reference evidence="2" key="1">
    <citation type="journal article" date="2019" name="Int. J. Syst. Evol. Microbiol.">
        <title>The Global Catalogue of Microorganisms (GCM) 10K type strain sequencing project: providing services to taxonomists for standard genome sequencing and annotation.</title>
        <authorList>
            <consortium name="The Broad Institute Genomics Platform"/>
            <consortium name="The Broad Institute Genome Sequencing Center for Infectious Disease"/>
            <person name="Wu L."/>
            <person name="Ma J."/>
        </authorList>
    </citation>
    <scope>NUCLEOTIDE SEQUENCE [LARGE SCALE GENOMIC DNA]</scope>
    <source>
        <strain evidence="2">CGMCC 4.7304</strain>
    </source>
</reference>
<organism evidence="1 2">
    <name type="scientific">Streptomonospora arabica</name>
    <dbReference type="NCBI Taxonomy" id="412417"/>
    <lineage>
        <taxon>Bacteria</taxon>
        <taxon>Bacillati</taxon>
        <taxon>Actinomycetota</taxon>
        <taxon>Actinomycetes</taxon>
        <taxon>Streptosporangiales</taxon>
        <taxon>Nocardiopsidaceae</taxon>
        <taxon>Streptomonospora</taxon>
    </lineage>
</organism>
<comment type="caution">
    <text evidence="1">The sequence shown here is derived from an EMBL/GenBank/DDBJ whole genome shotgun (WGS) entry which is preliminary data.</text>
</comment>
<accession>A0ABV9SRZ1</accession>
<protein>
    <submittedName>
        <fullName evidence="1">Uncharacterized protein</fullName>
    </submittedName>
</protein>
<dbReference type="EMBL" id="JBHSIY010000026">
    <property type="protein sequence ID" value="MFC4869067.1"/>
    <property type="molecule type" value="Genomic_DNA"/>
</dbReference>
<proteinExistence type="predicted"/>